<dbReference type="AlphaFoldDB" id="A0A5N5XFM9"/>
<evidence type="ECO:0000256" key="1">
    <source>
        <dbReference type="ARBA" id="ARBA00038376"/>
    </source>
</evidence>
<dbReference type="InterPro" id="IPR016040">
    <property type="entry name" value="NAD(P)-bd_dom"/>
</dbReference>
<dbReference type="EMBL" id="ML732159">
    <property type="protein sequence ID" value="KAB8078314.1"/>
    <property type="molecule type" value="Genomic_DNA"/>
</dbReference>
<organism evidence="3 4">
    <name type="scientific">Aspergillus leporis</name>
    <dbReference type="NCBI Taxonomy" id="41062"/>
    <lineage>
        <taxon>Eukaryota</taxon>
        <taxon>Fungi</taxon>
        <taxon>Dikarya</taxon>
        <taxon>Ascomycota</taxon>
        <taxon>Pezizomycotina</taxon>
        <taxon>Eurotiomycetes</taxon>
        <taxon>Eurotiomycetidae</taxon>
        <taxon>Eurotiales</taxon>
        <taxon>Aspergillaceae</taxon>
        <taxon>Aspergillus</taxon>
        <taxon>Aspergillus subgen. Circumdati</taxon>
    </lineage>
</organism>
<gene>
    <name evidence="3" type="ORF">BDV29DRAFT_9323</name>
</gene>
<dbReference type="PANTHER" id="PTHR15020:SF50">
    <property type="entry name" value="UPF0659 PROTEIN YMR090W"/>
    <property type="match status" value="1"/>
</dbReference>
<evidence type="ECO:0000313" key="4">
    <source>
        <dbReference type="Proteomes" id="UP000326565"/>
    </source>
</evidence>
<feature type="domain" description="NAD(P)-binding" evidence="2">
    <location>
        <begin position="38"/>
        <end position="243"/>
    </location>
</feature>
<dbReference type="PANTHER" id="PTHR15020">
    <property type="entry name" value="FLAVIN REDUCTASE-RELATED"/>
    <property type="match status" value="1"/>
</dbReference>
<dbReference type="Pfam" id="PF13460">
    <property type="entry name" value="NAD_binding_10"/>
    <property type="match status" value="1"/>
</dbReference>
<dbReference type="SUPFAM" id="SSF51735">
    <property type="entry name" value="NAD(P)-binding Rossmann-fold domains"/>
    <property type="match status" value="1"/>
</dbReference>
<reference evidence="3 4" key="1">
    <citation type="submission" date="2019-04" db="EMBL/GenBank/DDBJ databases">
        <title>Friends and foes A comparative genomics study of 23 Aspergillus species from section Flavi.</title>
        <authorList>
            <consortium name="DOE Joint Genome Institute"/>
            <person name="Kjaerbolling I."/>
            <person name="Vesth T."/>
            <person name="Frisvad J.C."/>
            <person name="Nybo J.L."/>
            <person name="Theobald S."/>
            <person name="Kildgaard S."/>
            <person name="Isbrandt T."/>
            <person name="Kuo A."/>
            <person name="Sato A."/>
            <person name="Lyhne E.K."/>
            <person name="Kogle M.E."/>
            <person name="Wiebenga A."/>
            <person name="Kun R.S."/>
            <person name="Lubbers R.J."/>
            <person name="Makela M.R."/>
            <person name="Barry K."/>
            <person name="Chovatia M."/>
            <person name="Clum A."/>
            <person name="Daum C."/>
            <person name="Haridas S."/>
            <person name="He G."/>
            <person name="LaButti K."/>
            <person name="Lipzen A."/>
            <person name="Mondo S."/>
            <person name="Riley R."/>
            <person name="Salamov A."/>
            <person name="Simmons B.A."/>
            <person name="Magnuson J.K."/>
            <person name="Henrissat B."/>
            <person name="Mortensen U.H."/>
            <person name="Larsen T.O."/>
            <person name="Devries R.P."/>
            <person name="Grigoriev I.V."/>
            <person name="Machida M."/>
            <person name="Baker S.E."/>
            <person name="Andersen M.R."/>
        </authorList>
    </citation>
    <scope>NUCLEOTIDE SEQUENCE [LARGE SCALE GENOMIC DNA]</scope>
    <source>
        <strain evidence="3 4">CBS 151.66</strain>
    </source>
</reference>
<dbReference type="InterPro" id="IPR036291">
    <property type="entry name" value="NAD(P)-bd_dom_sf"/>
</dbReference>
<proteinExistence type="inferred from homology"/>
<sequence>MALVYELFLLSHCSHFRPPMFSFGNMPLIEPSRVCILGATGRTGRGVLQIFLSERYRNLELHIYVRSQAKLLALFPGIESYAGVKVFEGSITNVKLLTQCLSGMDTIITTLGENENIPGVRVLNDAATTTVSALETLSQEATYDWNRPRLILLSSATWNTNFAAARPRPVHWAIRNAFCYSYEDLLRAQAIYAAQPQLLQLCLVQPPALIEEEPTGHILSTEKVSLAVSYADLAAGIVEIVTSEAYRDTSAIGVSSASEDQLHHLPEMGRRIVRGILARYAPWYFALEWKLWGLLFGHST</sequence>
<dbReference type="Proteomes" id="UP000326565">
    <property type="component" value="Unassembled WGS sequence"/>
</dbReference>
<protein>
    <recommendedName>
        <fullName evidence="2">NAD(P)-binding domain-containing protein</fullName>
    </recommendedName>
</protein>
<accession>A0A5N5XFM9</accession>
<keyword evidence="4" id="KW-1185">Reference proteome</keyword>
<dbReference type="Gene3D" id="3.40.50.720">
    <property type="entry name" value="NAD(P)-binding Rossmann-like Domain"/>
    <property type="match status" value="1"/>
</dbReference>
<evidence type="ECO:0000313" key="3">
    <source>
        <dbReference type="EMBL" id="KAB8078314.1"/>
    </source>
</evidence>
<dbReference type="OrthoDB" id="10254221at2759"/>
<comment type="similarity">
    <text evidence="1">Belongs to the avfA family.</text>
</comment>
<evidence type="ECO:0000259" key="2">
    <source>
        <dbReference type="Pfam" id="PF13460"/>
    </source>
</evidence>
<name>A0A5N5XFM9_9EURO</name>